<dbReference type="GO" id="GO:0016757">
    <property type="term" value="F:glycosyltransferase activity"/>
    <property type="evidence" value="ECO:0007669"/>
    <property type="project" value="UniProtKB-KW"/>
</dbReference>
<dbReference type="GO" id="GO:0009277">
    <property type="term" value="C:fungal-type cell wall"/>
    <property type="evidence" value="ECO:0007669"/>
    <property type="project" value="TreeGrafter"/>
</dbReference>
<dbReference type="EC" id="3.2.-.-" evidence="14"/>
<evidence type="ECO:0000313" key="20">
    <source>
        <dbReference type="EMBL" id="KAK3675571.1"/>
    </source>
</evidence>
<evidence type="ECO:0000256" key="5">
    <source>
        <dbReference type="ARBA" id="ARBA00022679"/>
    </source>
</evidence>
<keyword evidence="10" id="KW-0449">Lipoprotein</keyword>
<evidence type="ECO:0000256" key="14">
    <source>
        <dbReference type="PIRNR" id="PIRNR037299"/>
    </source>
</evidence>
<dbReference type="InterPro" id="IPR050546">
    <property type="entry name" value="Glycosyl_Hydrlase_16"/>
</dbReference>
<dbReference type="GO" id="GO:0005975">
    <property type="term" value="P:carbohydrate metabolic process"/>
    <property type="evidence" value="ECO:0007669"/>
    <property type="project" value="InterPro"/>
</dbReference>
<comment type="subcellular location">
    <subcellularLocation>
        <location evidence="2">Membrane</location>
        <topology evidence="2">Lipid-anchor</topology>
        <topology evidence="2">GPI-anchor</topology>
    </subcellularLocation>
</comment>
<keyword evidence="11" id="KW-0326">Glycosidase</keyword>
<dbReference type="CDD" id="cd02183">
    <property type="entry name" value="GH16_fungal_CRH1_transglycosylase"/>
    <property type="match status" value="1"/>
</dbReference>
<evidence type="ECO:0000313" key="21">
    <source>
        <dbReference type="Proteomes" id="UP001274830"/>
    </source>
</evidence>
<dbReference type="PANTHER" id="PTHR10963:SF27">
    <property type="entry name" value="GLYCOSIDASE-RELATED"/>
    <property type="match status" value="1"/>
</dbReference>
<keyword evidence="6 18" id="KW-0732">Signal</keyword>
<keyword evidence="3" id="KW-0336">GPI-anchor</keyword>
<feature type="disulfide bond" evidence="16">
    <location>
        <begin position="27"/>
        <end position="34"/>
    </location>
</feature>
<evidence type="ECO:0000256" key="8">
    <source>
        <dbReference type="ARBA" id="ARBA00023136"/>
    </source>
</evidence>
<dbReference type="GO" id="GO:0008843">
    <property type="term" value="F:endochitinase activity"/>
    <property type="evidence" value="ECO:0007669"/>
    <property type="project" value="UniProtKB-EC"/>
</dbReference>
<proteinExistence type="inferred from homology"/>
<dbReference type="Proteomes" id="UP001274830">
    <property type="component" value="Unassembled WGS sequence"/>
</dbReference>
<dbReference type="GO" id="GO:0031505">
    <property type="term" value="P:fungal-type cell wall organization"/>
    <property type="evidence" value="ECO:0007669"/>
    <property type="project" value="TreeGrafter"/>
</dbReference>
<dbReference type="GeneID" id="89965197"/>
<dbReference type="PIRSF" id="PIRSF037299">
    <property type="entry name" value="Glycosidase_CRH1_prd"/>
    <property type="match status" value="1"/>
</dbReference>
<sequence length="414" mass="42690">MRFSRSQAAVVLASVAATAKAQTSTACDPTKKTCPADTGLNSKTYYADFTQGSSANASWSGAAYTVINYGKQGAEFSISKGTEAPTIQTDFYFFFGRVDVKMKAAPGTGIVSSIVLESDDLDEVDWEFLGGNTGQVQTNFFGKGNTTTYDRSTYYAVTNPQTQFHTYSVDWTSDKIDWLIDGVIVRTLKSDDPTTVGGQNFPQTPMRLKLGNWCGGCSGEPEGTVQWAGGQTEFGGDPYVMYVESVGIQNYNPADSYTYGDTSGSWESIKCGSDNAPTASPSGSAASVAITPNPTSSTASATAKNATSAASTSSVSVAGIDHQTVAAVSSTSTGSSYSMNTASVSAQNSDSMTAAASASAATTEVPKVSPTAGRNGSNATTTGGPSPSHTNGALVNTVMTAGSILSIAAAFLLL</sequence>
<dbReference type="EMBL" id="JAUTXT010000014">
    <property type="protein sequence ID" value="KAK3675571.1"/>
    <property type="molecule type" value="Genomic_DNA"/>
</dbReference>
<reference evidence="20" key="1">
    <citation type="submission" date="2023-07" db="EMBL/GenBank/DDBJ databases">
        <title>Black Yeasts Isolated from many extreme environments.</title>
        <authorList>
            <person name="Coleine C."/>
            <person name="Stajich J.E."/>
            <person name="Selbmann L."/>
        </authorList>
    </citation>
    <scope>NUCLEOTIDE SEQUENCE</scope>
    <source>
        <strain evidence="20">CCFEE 5485</strain>
    </source>
</reference>
<name>A0AAE0WPK9_9PEZI</name>
<evidence type="ECO:0000256" key="10">
    <source>
        <dbReference type="ARBA" id="ARBA00023288"/>
    </source>
</evidence>
<keyword evidence="8 14" id="KW-0472">Membrane</keyword>
<evidence type="ECO:0000256" key="7">
    <source>
        <dbReference type="ARBA" id="ARBA00022801"/>
    </source>
</evidence>
<evidence type="ECO:0000256" key="16">
    <source>
        <dbReference type="PIRSR" id="PIRSR037299-2"/>
    </source>
</evidence>
<dbReference type="AlphaFoldDB" id="A0AAE0WPK9"/>
<gene>
    <name evidence="20" type="primary">CRF1</name>
    <name evidence="20" type="ORF">LTR78_004655</name>
</gene>
<feature type="active site" description="Proton donor" evidence="15">
    <location>
        <position position="123"/>
    </location>
</feature>
<evidence type="ECO:0000256" key="13">
    <source>
        <dbReference type="ARBA" id="ARBA00038074"/>
    </source>
</evidence>
<dbReference type="InterPro" id="IPR013320">
    <property type="entry name" value="ConA-like_dom_sf"/>
</dbReference>
<keyword evidence="5" id="KW-0808">Transferase</keyword>
<evidence type="ECO:0000256" key="3">
    <source>
        <dbReference type="ARBA" id="ARBA00022622"/>
    </source>
</evidence>
<dbReference type="InterPro" id="IPR017168">
    <property type="entry name" value="CHR-like"/>
</dbReference>
<feature type="region of interest" description="Disordered" evidence="17">
    <location>
        <begin position="355"/>
        <end position="391"/>
    </location>
</feature>
<dbReference type="GO" id="GO:0098552">
    <property type="term" value="C:side of membrane"/>
    <property type="evidence" value="ECO:0007669"/>
    <property type="project" value="UniProtKB-KW"/>
</dbReference>
<keyword evidence="21" id="KW-1185">Reference proteome</keyword>
<evidence type="ECO:0000256" key="18">
    <source>
        <dbReference type="SAM" id="SignalP"/>
    </source>
</evidence>
<feature type="region of interest" description="Disordered" evidence="17">
    <location>
        <begin position="273"/>
        <end position="302"/>
    </location>
</feature>
<keyword evidence="16" id="KW-1015">Disulfide bond</keyword>
<protein>
    <recommendedName>
        <fullName evidence="14">Crh-like protein</fullName>
        <ecNumber evidence="14">3.2.-.-</ecNumber>
    </recommendedName>
</protein>
<comment type="caution">
    <text evidence="20">The sequence shown here is derived from an EMBL/GenBank/DDBJ whole genome shotgun (WGS) entry which is preliminary data.</text>
</comment>
<feature type="compositionally biased region" description="Polar residues" evidence="17">
    <location>
        <begin position="372"/>
        <end position="391"/>
    </location>
</feature>
<feature type="compositionally biased region" description="Low complexity" evidence="17">
    <location>
        <begin position="276"/>
        <end position="302"/>
    </location>
</feature>
<dbReference type="SUPFAM" id="SSF49899">
    <property type="entry name" value="Concanavalin A-like lectins/glucanases"/>
    <property type="match status" value="1"/>
</dbReference>
<keyword evidence="7 14" id="KW-0378">Hydrolase</keyword>
<comment type="catalytic activity">
    <reaction evidence="1">
        <text>Random endo-hydrolysis of N-acetyl-beta-D-glucosaminide (1-&gt;4)-beta-linkages in chitin and chitodextrins.</text>
        <dbReference type="EC" id="3.2.1.14"/>
    </reaction>
</comment>
<evidence type="ECO:0000256" key="2">
    <source>
        <dbReference type="ARBA" id="ARBA00004589"/>
    </source>
</evidence>
<dbReference type="PROSITE" id="PS51762">
    <property type="entry name" value="GH16_2"/>
    <property type="match status" value="1"/>
</dbReference>
<evidence type="ECO:0000256" key="6">
    <source>
        <dbReference type="ARBA" id="ARBA00022729"/>
    </source>
</evidence>
<dbReference type="InterPro" id="IPR000757">
    <property type="entry name" value="Beta-glucanase-like"/>
</dbReference>
<dbReference type="Gene3D" id="2.60.120.200">
    <property type="match status" value="1"/>
</dbReference>
<keyword evidence="4" id="KW-0328">Glycosyltransferase</keyword>
<dbReference type="PANTHER" id="PTHR10963">
    <property type="entry name" value="GLYCOSYL HYDROLASE-RELATED"/>
    <property type="match status" value="1"/>
</dbReference>
<evidence type="ECO:0000256" key="17">
    <source>
        <dbReference type="SAM" id="MobiDB-lite"/>
    </source>
</evidence>
<feature type="domain" description="GH16" evidence="19">
    <location>
        <begin position="29"/>
        <end position="251"/>
    </location>
</feature>
<dbReference type="Pfam" id="PF00722">
    <property type="entry name" value="Glyco_hydro_16"/>
    <property type="match status" value="1"/>
</dbReference>
<feature type="signal peptide" evidence="18">
    <location>
        <begin position="1"/>
        <end position="21"/>
    </location>
</feature>
<evidence type="ECO:0000256" key="1">
    <source>
        <dbReference type="ARBA" id="ARBA00000822"/>
    </source>
</evidence>
<comment type="similarity">
    <text evidence="13">Belongs to the glycosyl hydrolase 16 family. CRH1 subfamily.</text>
</comment>
<evidence type="ECO:0000256" key="15">
    <source>
        <dbReference type="PIRSR" id="PIRSR037299-1"/>
    </source>
</evidence>
<evidence type="ECO:0000256" key="4">
    <source>
        <dbReference type="ARBA" id="ARBA00022676"/>
    </source>
</evidence>
<keyword evidence="9" id="KW-0325">Glycoprotein</keyword>
<evidence type="ECO:0000256" key="11">
    <source>
        <dbReference type="ARBA" id="ARBA00023295"/>
    </source>
</evidence>
<feature type="chain" id="PRO_5042008362" description="Crh-like protein" evidence="18">
    <location>
        <begin position="22"/>
        <end position="414"/>
    </location>
</feature>
<feature type="active site" description="Proton donor" evidence="15">
    <location>
        <position position="127"/>
    </location>
</feature>
<evidence type="ECO:0000256" key="9">
    <source>
        <dbReference type="ARBA" id="ARBA00023180"/>
    </source>
</evidence>
<evidence type="ECO:0000256" key="12">
    <source>
        <dbReference type="ARBA" id="ARBA00023316"/>
    </source>
</evidence>
<evidence type="ECO:0000259" key="19">
    <source>
        <dbReference type="PROSITE" id="PS51762"/>
    </source>
</evidence>
<dbReference type="RefSeq" id="XP_064691679.1">
    <property type="nucleotide sequence ID" value="XM_064840648.1"/>
</dbReference>
<organism evidence="20 21">
    <name type="scientific">Recurvomyces mirabilis</name>
    <dbReference type="NCBI Taxonomy" id="574656"/>
    <lineage>
        <taxon>Eukaryota</taxon>
        <taxon>Fungi</taxon>
        <taxon>Dikarya</taxon>
        <taxon>Ascomycota</taxon>
        <taxon>Pezizomycotina</taxon>
        <taxon>Dothideomycetes</taxon>
        <taxon>Dothideomycetidae</taxon>
        <taxon>Mycosphaerellales</taxon>
        <taxon>Teratosphaeriaceae</taxon>
        <taxon>Recurvomyces</taxon>
    </lineage>
</organism>
<accession>A0AAE0WPK9</accession>
<keyword evidence="12" id="KW-0961">Cell wall biogenesis/degradation</keyword>